<dbReference type="CDD" id="cd17503">
    <property type="entry name" value="MFS_LmrB_MDR_like"/>
    <property type="match status" value="1"/>
</dbReference>
<proteinExistence type="inferred from homology"/>
<reference evidence="13 14" key="1">
    <citation type="submission" date="2019-06" db="EMBL/GenBank/DDBJ databases">
        <title>Genomic Encyclopedia of Type Strains, Phase IV (KMG-V): Genome sequencing to study the core and pangenomes of soil and plant-associated prokaryotes.</title>
        <authorList>
            <person name="Whitman W."/>
        </authorList>
    </citation>
    <scope>NUCLEOTIDE SEQUENCE [LARGE SCALE GENOMIC DNA]</scope>
    <source>
        <strain evidence="11 13">BR 11865</strain>
        <strain evidence="10 14">BR 11880</strain>
        <strain evidence="12 15">BR 12005</strain>
    </source>
</reference>
<accession>A0A560FVP0</accession>
<feature type="transmembrane region" description="Helical" evidence="8">
    <location>
        <begin position="276"/>
        <end position="297"/>
    </location>
</feature>
<keyword evidence="13" id="KW-1185">Reference proteome</keyword>
<evidence type="ECO:0000313" key="13">
    <source>
        <dbReference type="Proteomes" id="UP000316545"/>
    </source>
</evidence>
<feature type="transmembrane region" description="Helical" evidence="8">
    <location>
        <begin position="238"/>
        <end position="256"/>
    </location>
</feature>
<feature type="transmembrane region" description="Helical" evidence="8">
    <location>
        <begin position="58"/>
        <end position="78"/>
    </location>
</feature>
<feature type="transmembrane region" description="Helical" evidence="8">
    <location>
        <begin position="339"/>
        <end position="356"/>
    </location>
</feature>
<organism evidence="11 13">
    <name type="scientific">Nitrospirillum amazonense</name>
    <dbReference type="NCBI Taxonomy" id="28077"/>
    <lineage>
        <taxon>Bacteria</taxon>
        <taxon>Pseudomonadati</taxon>
        <taxon>Pseudomonadota</taxon>
        <taxon>Alphaproteobacteria</taxon>
        <taxon>Rhodospirillales</taxon>
        <taxon>Azospirillaceae</taxon>
        <taxon>Nitrospirillum</taxon>
    </lineage>
</organism>
<dbReference type="EMBL" id="VITO01000009">
    <property type="protein sequence ID" value="TWB25713.1"/>
    <property type="molecule type" value="Genomic_DNA"/>
</dbReference>
<feature type="transmembrane region" description="Helical" evidence="8">
    <location>
        <begin position="146"/>
        <end position="166"/>
    </location>
</feature>
<dbReference type="Proteomes" id="UP000319859">
    <property type="component" value="Unassembled WGS sequence"/>
</dbReference>
<sequence length="516" mass="54494">MVTAQDTAGRTNADLTAWLAVAAGTLGAFMATLDVSIVNSALPTIQGEIGATGTEGTWIATAYLVAEIIIIPLTAWLEQLLGLRLFLLGATLLFTGFSVLCGISSSLPVMIVGRIGQGLTGGAMIPTAMTIIATRLPRHQQPIGSALFGITAILGPVIGPLIGGWLTENISWHYAFFLNLPVCTALVLLLLLGLPRQGMRLDRLREADWLGIIGLTLGLGALTVLLEEGQRELWFQSPLILQMALLATLGFALLIVGQVTAPRPVIHLGLLLNRQFGSVAMMGMVVGMVVYGSSYAIPQFLSVIAQYNALQSGTIVLISGIPSLLLMPFTPWMVRVLDIRAALAAGLLMIVASSFLDTDLSSASTGGGFVFSQLLRGAGTIFAFLFLSQAAITSAPAEYTGDASCLFNAVRNLGGSFALAGISAVQDQRTWLHSRRLEEALHANGLMVQEWLAGLARITGSRGGALEMVSSQVQQQALTMTYNDLFWLLGVGSACVLPLVLFLKPLPKGAALAAMH</sequence>
<evidence type="ECO:0000313" key="10">
    <source>
        <dbReference type="EMBL" id="TWB18360.1"/>
    </source>
</evidence>
<evidence type="ECO:0000259" key="9">
    <source>
        <dbReference type="PROSITE" id="PS50850"/>
    </source>
</evidence>
<dbReference type="InterPro" id="IPR004638">
    <property type="entry name" value="EmrB-like"/>
</dbReference>
<dbReference type="PROSITE" id="PS50850">
    <property type="entry name" value="MFS"/>
    <property type="match status" value="1"/>
</dbReference>
<evidence type="ECO:0000256" key="5">
    <source>
        <dbReference type="ARBA" id="ARBA00022692"/>
    </source>
</evidence>
<dbReference type="RefSeq" id="WP_145613705.1">
    <property type="nucleotide sequence ID" value="NZ_VITN01000010.1"/>
</dbReference>
<gene>
    <name evidence="12" type="ORF">FBZ87_11683</name>
    <name evidence="11" type="ORF">FBZ88_109110</name>
    <name evidence="10" type="ORF">FBZ89_1105</name>
</gene>
<dbReference type="PANTHER" id="PTHR42718">
    <property type="entry name" value="MAJOR FACILITATOR SUPERFAMILY MULTIDRUG TRANSPORTER MFSC"/>
    <property type="match status" value="1"/>
</dbReference>
<dbReference type="Pfam" id="PF07690">
    <property type="entry name" value="MFS_1"/>
    <property type="match status" value="1"/>
</dbReference>
<dbReference type="OrthoDB" id="9771737at2"/>
<dbReference type="GO" id="GO:0005886">
    <property type="term" value="C:plasma membrane"/>
    <property type="evidence" value="ECO:0007669"/>
    <property type="project" value="UniProtKB-SubCell"/>
</dbReference>
<feature type="transmembrane region" description="Helical" evidence="8">
    <location>
        <begin position="485"/>
        <end position="503"/>
    </location>
</feature>
<evidence type="ECO:0000313" key="11">
    <source>
        <dbReference type="EMBL" id="TWB25713.1"/>
    </source>
</evidence>
<evidence type="ECO:0000313" key="12">
    <source>
        <dbReference type="EMBL" id="TWB66119.1"/>
    </source>
</evidence>
<dbReference type="InterPro" id="IPR011701">
    <property type="entry name" value="MFS"/>
</dbReference>
<comment type="subcellular location">
    <subcellularLocation>
        <location evidence="1">Cell membrane</location>
        <topology evidence="1">Multi-pass membrane protein</topology>
    </subcellularLocation>
</comment>
<dbReference type="Gene3D" id="1.20.1250.20">
    <property type="entry name" value="MFS general substrate transporter like domains"/>
    <property type="match status" value="1"/>
</dbReference>
<evidence type="ECO:0000256" key="8">
    <source>
        <dbReference type="SAM" id="Phobius"/>
    </source>
</evidence>
<evidence type="ECO:0000256" key="4">
    <source>
        <dbReference type="ARBA" id="ARBA00022475"/>
    </source>
</evidence>
<keyword evidence="6 8" id="KW-1133">Transmembrane helix</keyword>
<dbReference type="Proteomes" id="UP000320516">
    <property type="component" value="Unassembled WGS sequence"/>
</dbReference>
<dbReference type="InterPro" id="IPR020846">
    <property type="entry name" value="MFS_dom"/>
</dbReference>
<dbReference type="PANTHER" id="PTHR42718:SF9">
    <property type="entry name" value="MAJOR FACILITATOR SUPERFAMILY MULTIDRUG TRANSPORTER MFSC"/>
    <property type="match status" value="1"/>
</dbReference>
<dbReference type="Proteomes" id="UP000316545">
    <property type="component" value="Unassembled WGS sequence"/>
</dbReference>
<keyword evidence="5 8" id="KW-0812">Transmembrane</keyword>
<comment type="similarity">
    <text evidence="2">Belongs to the major facilitator superfamily. EmrB family.</text>
</comment>
<keyword evidence="7 8" id="KW-0472">Membrane</keyword>
<evidence type="ECO:0000313" key="15">
    <source>
        <dbReference type="Proteomes" id="UP000320516"/>
    </source>
</evidence>
<evidence type="ECO:0000313" key="14">
    <source>
        <dbReference type="Proteomes" id="UP000319859"/>
    </source>
</evidence>
<feature type="domain" description="Major facilitator superfamily (MFS) profile" evidence="9">
    <location>
        <begin position="20"/>
        <end position="508"/>
    </location>
</feature>
<feature type="transmembrane region" description="Helical" evidence="8">
    <location>
        <begin position="15"/>
        <end position="38"/>
    </location>
</feature>
<dbReference type="SUPFAM" id="SSF103473">
    <property type="entry name" value="MFS general substrate transporter"/>
    <property type="match status" value="1"/>
</dbReference>
<protein>
    <submittedName>
        <fullName evidence="11">DHA2 family multidrug resistance protein</fullName>
    </submittedName>
</protein>
<dbReference type="EMBL" id="VITV01000016">
    <property type="protein sequence ID" value="TWB66119.1"/>
    <property type="molecule type" value="Genomic_DNA"/>
</dbReference>
<keyword evidence="3" id="KW-0813">Transport</keyword>
<evidence type="ECO:0000256" key="2">
    <source>
        <dbReference type="ARBA" id="ARBA00008537"/>
    </source>
</evidence>
<feature type="transmembrane region" description="Helical" evidence="8">
    <location>
        <begin position="85"/>
        <end position="109"/>
    </location>
</feature>
<dbReference type="InterPro" id="IPR036259">
    <property type="entry name" value="MFS_trans_sf"/>
</dbReference>
<feature type="transmembrane region" description="Helical" evidence="8">
    <location>
        <begin position="172"/>
        <end position="195"/>
    </location>
</feature>
<dbReference type="GO" id="GO:0022857">
    <property type="term" value="F:transmembrane transporter activity"/>
    <property type="evidence" value="ECO:0007669"/>
    <property type="project" value="InterPro"/>
</dbReference>
<comment type="caution">
    <text evidence="11">The sequence shown here is derived from an EMBL/GenBank/DDBJ whole genome shotgun (WGS) entry which is preliminary data.</text>
</comment>
<dbReference type="NCBIfam" id="TIGR00711">
    <property type="entry name" value="efflux_EmrB"/>
    <property type="match status" value="1"/>
</dbReference>
<feature type="transmembrane region" description="Helical" evidence="8">
    <location>
        <begin position="115"/>
        <end position="134"/>
    </location>
</feature>
<evidence type="ECO:0000256" key="3">
    <source>
        <dbReference type="ARBA" id="ARBA00022448"/>
    </source>
</evidence>
<feature type="transmembrane region" description="Helical" evidence="8">
    <location>
        <begin position="309"/>
        <end position="327"/>
    </location>
</feature>
<dbReference type="EMBL" id="VITN01000010">
    <property type="protein sequence ID" value="TWB18360.1"/>
    <property type="molecule type" value="Genomic_DNA"/>
</dbReference>
<dbReference type="AlphaFoldDB" id="A0A560FVP0"/>
<evidence type="ECO:0000256" key="6">
    <source>
        <dbReference type="ARBA" id="ARBA00022989"/>
    </source>
</evidence>
<evidence type="ECO:0000256" key="7">
    <source>
        <dbReference type="ARBA" id="ARBA00023136"/>
    </source>
</evidence>
<name>A0A560FVP0_9PROT</name>
<evidence type="ECO:0000256" key="1">
    <source>
        <dbReference type="ARBA" id="ARBA00004651"/>
    </source>
</evidence>
<feature type="transmembrane region" description="Helical" evidence="8">
    <location>
        <begin position="207"/>
        <end position="226"/>
    </location>
</feature>
<keyword evidence="4" id="KW-1003">Cell membrane</keyword>